<evidence type="ECO:0000256" key="2">
    <source>
        <dbReference type="ARBA" id="ARBA00022692"/>
    </source>
</evidence>
<dbReference type="PANTHER" id="PTHR23291:SF50">
    <property type="entry name" value="PROTEIN LIFEGUARD 4"/>
    <property type="match status" value="1"/>
</dbReference>
<dbReference type="EMBL" id="UOEO01000099">
    <property type="protein sequence ID" value="VAW19134.1"/>
    <property type="molecule type" value="Genomic_DNA"/>
</dbReference>
<reference evidence="6" key="1">
    <citation type="submission" date="2018-06" db="EMBL/GenBank/DDBJ databases">
        <authorList>
            <person name="Zhirakovskaya E."/>
        </authorList>
    </citation>
    <scope>NUCLEOTIDE SEQUENCE</scope>
</reference>
<protein>
    <submittedName>
        <fullName evidence="6">Inner membrane protein YbhL</fullName>
    </submittedName>
</protein>
<dbReference type="GO" id="GO:0005886">
    <property type="term" value="C:plasma membrane"/>
    <property type="evidence" value="ECO:0007669"/>
    <property type="project" value="TreeGrafter"/>
</dbReference>
<dbReference type="AlphaFoldDB" id="A0A3B0UFP1"/>
<keyword evidence="4 5" id="KW-0472">Membrane</keyword>
<accession>A0A3B0UFP1</accession>
<feature type="transmembrane region" description="Helical" evidence="5">
    <location>
        <begin position="98"/>
        <end position="116"/>
    </location>
</feature>
<gene>
    <name evidence="6" type="ORF">MNBD_ALPHA12-740</name>
</gene>
<feature type="transmembrane region" description="Helical" evidence="5">
    <location>
        <begin position="215"/>
        <end position="237"/>
    </location>
</feature>
<evidence type="ECO:0000256" key="5">
    <source>
        <dbReference type="SAM" id="Phobius"/>
    </source>
</evidence>
<proteinExistence type="predicted"/>
<evidence type="ECO:0000256" key="1">
    <source>
        <dbReference type="ARBA" id="ARBA00004141"/>
    </source>
</evidence>
<evidence type="ECO:0000256" key="4">
    <source>
        <dbReference type="ARBA" id="ARBA00023136"/>
    </source>
</evidence>
<keyword evidence="3 5" id="KW-1133">Transmembrane helix</keyword>
<feature type="transmembrane region" description="Helical" evidence="5">
    <location>
        <begin position="68"/>
        <end position="86"/>
    </location>
</feature>
<feature type="transmembrane region" description="Helical" evidence="5">
    <location>
        <begin position="177"/>
        <end position="194"/>
    </location>
</feature>
<keyword evidence="2 5" id="KW-0812">Transmembrane</keyword>
<comment type="subcellular location">
    <subcellularLocation>
        <location evidence="1">Membrane</location>
        <topology evidence="1">Multi-pass membrane protein</topology>
    </subcellularLocation>
</comment>
<feature type="transmembrane region" description="Helical" evidence="5">
    <location>
        <begin position="30"/>
        <end position="48"/>
    </location>
</feature>
<organism evidence="6">
    <name type="scientific">hydrothermal vent metagenome</name>
    <dbReference type="NCBI Taxonomy" id="652676"/>
    <lineage>
        <taxon>unclassified sequences</taxon>
        <taxon>metagenomes</taxon>
        <taxon>ecological metagenomes</taxon>
    </lineage>
</organism>
<evidence type="ECO:0000256" key="3">
    <source>
        <dbReference type="ARBA" id="ARBA00022989"/>
    </source>
</evidence>
<dbReference type="Pfam" id="PF01027">
    <property type="entry name" value="Bax1-I"/>
    <property type="match status" value="1"/>
</dbReference>
<feature type="transmembrane region" description="Helical" evidence="5">
    <location>
        <begin position="152"/>
        <end position="171"/>
    </location>
</feature>
<dbReference type="CDD" id="cd10432">
    <property type="entry name" value="BI-1-like_bacterial"/>
    <property type="match status" value="1"/>
</dbReference>
<sequence>MAQYDRQSVNARTGSAALIDEGLRAYMLRVYNYMGIGLGVTGVVAYFFNQYTLSNEAVFAAVYQSPLMWIIALSPLAFVLVLSFGINKMSFASAQLTFWAFATVMGLSLSSIFVVYTGTSIARVFFITAATFGTMSLYGYTTKRDLTGMGSFLMMGLIGLIIASVVNIFMQSSALEFGISVLGVLIFVGLTAYDTQKIKEMYVELDSSEVMGKKAIMGALRLYLDFINLFLMLLRLFGNRN</sequence>
<dbReference type="InterPro" id="IPR006214">
    <property type="entry name" value="Bax_inhibitor_1-related"/>
</dbReference>
<feature type="transmembrane region" description="Helical" evidence="5">
    <location>
        <begin position="122"/>
        <end position="140"/>
    </location>
</feature>
<dbReference type="PANTHER" id="PTHR23291">
    <property type="entry name" value="BAX INHIBITOR-RELATED"/>
    <property type="match status" value="1"/>
</dbReference>
<name>A0A3B0UFP1_9ZZZZ</name>
<evidence type="ECO:0000313" key="6">
    <source>
        <dbReference type="EMBL" id="VAW19134.1"/>
    </source>
</evidence>